<keyword evidence="4" id="KW-0732">Signal</keyword>
<dbReference type="SMART" id="SM00248">
    <property type="entry name" value="ANK"/>
    <property type="match status" value="4"/>
</dbReference>
<dbReference type="Proteomes" id="UP001201812">
    <property type="component" value="Unassembled WGS sequence"/>
</dbReference>
<feature type="repeat" description="ANK" evidence="3">
    <location>
        <begin position="126"/>
        <end position="158"/>
    </location>
</feature>
<keyword evidence="6" id="KW-1185">Reference proteome</keyword>
<dbReference type="PROSITE" id="PS50088">
    <property type="entry name" value="ANK_REPEAT"/>
    <property type="match status" value="2"/>
</dbReference>
<feature type="chain" id="PRO_5041897098" evidence="4">
    <location>
        <begin position="18"/>
        <end position="219"/>
    </location>
</feature>
<dbReference type="InterPro" id="IPR050745">
    <property type="entry name" value="Multifunctional_regulatory"/>
</dbReference>
<accession>A0AAD4MIE7</accession>
<sequence length="219" mass="24075">MIVYVCLWVISISIVSSAPAKKEDSLDLIKALNDGKFEHALSLAKEGTGINAKNENGLTPLLLALNMIIEVKGVLPNLINAMNDRNYDLALFYDWTPLLEAARYGKTKMAKMFMAKGADVLAKTKSGEGVLNWAANSGDNELVKIFLARGADPTLMDLFTPLMRAANRNYEEVVKTLLQDKRVRDTINVSNGSYTALGFAQRDHDTNIVKILKENGARG</sequence>
<evidence type="ECO:0000256" key="2">
    <source>
        <dbReference type="ARBA" id="ARBA00023043"/>
    </source>
</evidence>
<dbReference type="SUPFAM" id="SSF48403">
    <property type="entry name" value="Ankyrin repeat"/>
    <property type="match status" value="1"/>
</dbReference>
<dbReference type="Pfam" id="PF12796">
    <property type="entry name" value="Ank_2"/>
    <property type="match status" value="2"/>
</dbReference>
<evidence type="ECO:0000256" key="3">
    <source>
        <dbReference type="PROSITE-ProRule" id="PRU00023"/>
    </source>
</evidence>
<evidence type="ECO:0000313" key="5">
    <source>
        <dbReference type="EMBL" id="KAI1694284.1"/>
    </source>
</evidence>
<evidence type="ECO:0000256" key="1">
    <source>
        <dbReference type="ARBA" id="ARBA00022737"/>
    </source>
</evidence>
<comment type="caution">
    <text evidence="5">The sequence shown here is derived from an EMBL/GenBank/DDBJ whole genome shotgun (WGS) entry which is preliminary data.</text>
</comment>
<protein>
    <submittedName>
        <fullName evidence="5">Ankyrin repeats (3 copies) domain-containing protein</fullName>
    </submittedName>
</protein>
<evidence type="ECO:0000256" key="4">
    <source>
        <dbReference type="SAM" id="SignalP"/>
    </source>
</evidence>
<dbReference type="PANTHER" id="PTHR24189:SF50">
    <property type="entry name" value="ANKYRIN REPEAT AND SOCS BOX PROTEIN 2"/>
    <property type="match status" value="1"/>
</dbReference>
<keyword evidence="2 3" id="KW-0040">ANK repeat</keyword>
<dbReference type="AlphaFoldDB" id="A0AAD4MIE7"/>
<reference evidence="5" key="1">
    <citation type="submission" date="2022-01" db="EMBL/GenBank/DDBJ databases">
        <title>Genome Sequence Resource for Two Populations of Ditylenchus destructor, the Migratory Endoparasitic Phytonematode.</title>
        <authorList>
            <person name="Zhang H."/>
            <person name="Lin R."/>
            <person name="Xie B."/>
        </authorList>
    </citation>
    <scope>NUCLEOTIDE SEQUENCE</scope>
    <source>
        <strain evidence="5">BazhouSP</strain>
    </source>
</reference>
<organism evidence="5 6">
    <name type="scientific">Ditylenchus destructor</name>
    <dbReference type="NCBI Taxonomy" id="166010"/>
    <lineage>
        <taxon>Eukaryota</taxon>
        <taxon>Metazoa</taxon>
        <taxon>Ecdysozoa</taxon>
        <taxon>Nematoda</taxon>
        <taxon>Chromadorea</taxon>
        <taxon>Rhabditida</taxon>
        <taxon>Tylenchina</taxon>
        <taxon>Tylenchomorpha</taxon>
        <taxon>Sphaerularioidea</taxon>
        <taxon>Anguinidae</taxon>
        <taxon>Anguininae</taxon>
        <taxon>Ditylenchus</taxon>
    </lineage>
</organism>
<dbReference type="InterPro" id="IPR036770">
    <property type="entry name" value="Ankyrin_rpt-contain_sf"/>
</dbReference>
<dbReference type="InterPro" id="IPR002110">
    <property type="entry name" value="Ankyrin_rpt"/>
</dbReference>
<evidence type="ECO:0000313" key="6">
    <source>
        <dbReference type="Proteomes" id="UP001201812"/>
    </source>
</evidence>
<dbReference type="PROSITE" id="PS50297">
    <property type="entry name" value="ANK_REP_REGION"/>
    <property type="match status" value="1"/>
</dbReference>
<name>A0AAD4MIE7_9BILA</name>
<dbReference type="Gene3D" id="1.25.40.20">
    <property type="entry name" value="Ankyrin repeat-containing domain"/>
    <property type="match status" value="1"/>
</dbReference>
<dbReference type="PANTHER" id="PTHR24189">
    <property type="entry name" value="MYOTROPHIN"/>
    <property type="match status" value="1"/>
</dbReference>
<gene>
    <name evidence="5" type="ORF">DdX_20193</name>
</gene>
<feature type="repeat" description="ANK" evidence="3">
    <location>
        <begin position="93"/>
        <end position="125"/>
    </location>
</feature>
<keyword evidence="1" id="KW-0677">Repeat</keyword>
<feature type="signal peptide" evidence="4">
    <location>
        <begin position="1"/>
        <end position="17"/>
    </location>
</feature>
<proteinExistence type="predicted"/>
<dbReference type="EMBL" id="JAKKPZ010000529">
    <property type="protein sequence ID" value="KAI1694284.1"/>
    <property type="molecule type" value="Genomic_DNA"/>
</dbReference>